<organism evidence="1 2">
    <name type="scientific">Bradyrhizobium icense</name>
    <dbReference type="NCBI Taxonomy" id="1274631"/>
    <lineage>
        <taxon>Bacteria</taxon>
        <taxon>Pseudomonadati</taxon>
        <taxon>Pseudomonadota</taxon>
        <taxon>Alphaproteobacteria</taxon>
        <taxon>Hyphomicrobiales</taxon>
        <taxon>Nitrobacteraceae</taxon>
        <taxon>Bradyrhizobium</taxon>
    </lineage>
</organism>
<dbReference type="Gene3D" id="3.40.50.2000">
    <property type="entry name" value="Glycogen Phosphorylase B"/>
    <property type="match status" value="1"/>
</dbReference>
<dbReference type="EMBL" id="CP016428">
    <property type="protein sequence ID" value="ANW06070.1"/>
    <property type="molecule type" value="Genomic_DNA"/>
</dbReference>
<evidence type="ECO:0000313" key="1">
    <source>
        <dbReference type="EMBL" id="ANW06070.1"/>
    </source>
</evidence>
<protein>
    <recommendedName>
        <fullName evidence="3">Glycosyl transferase family 1 domain-containing protein</fullName>
    </recommendedName>
</protein>
<dbReference type="STRING" id="1274631.LMTR13_33595"/>
<evidence type="ECO:0008006" key="3">
    <source>
        <dbReference type="Google" id="ProtNLM"/>
    </source>
</evidence>
<accession>A0A1B1UTH0</accession>
<dbReference type="SUPFAM" id="SSF53756">
    <property type="entry name" value="UDP-Glycosyltransferase/glycogen phosphorylase"/>
    <property type="match status" value="1"/>
</dbReference>
<evidence type="ECO:0000313" key="2">
    <source>
        <dbReference type="Proteomes" id="UP000092839"/>
    </source>
</evidence>
<sequence>MHCGIGQFTRLLQETIEKHEPGSSTTLTLTRSEGSLAEIWRAAGSAQSVVCNFPIVAWKRVIFAPLAALAVGWLLRRKIILIQHEWRGLHWLRRITYIPALLLADTIVMFSPLVQRELADDPLLGWTARKAVLAPLPPNIEAPAGIEDSKLRHRLIAAKADGRLLIGHFGSIYPSKQPNALLEIGAILKQRGLKPLLVYIGSFIRGVDKVEEEFHARARELGIADDVIVSGFVASDHEVFGLFSEIDVFCYPLDEGITARRSSILTCVQSGRPLIVAGPALPEEFDHHPRFKELISRGAVVLVARGSDNEAYADRIATVLKRPPVPLPFDFDGWWKDVAEAVRAQL</sequence>
<keyword evidence="2" id="KW-1185">Reference proteome</keyword>
<name>A0A1B1UTH0_9BRAD</name>
<proteinExistence type="predicted"/>
<reference evidence="1 2" key="1">
    <citation type="submission" date="2016-07" db="EMBL/GenBank/DDBJ databases">
        <title>Complete genome sequence of Bradyrhizobium icense LMTR 13T, a potential inoculant strain isolated from lima bean (Phaseolus lunatus) in Peru.</title>
        <authorList>
            <person name="Ormeno-Orrillo E."/>
            <person name="Duran D."/>
            <person name="Rogel M.A."/>
            <person name="Rey L."/>
            <person name="Imperial J."/>
            <person name="Ruiz-Argueso T."/>
            <person name="Martinez-Romero E."/>
        </authorList>
    </citation>
    <scope>NUCLEOTIDE SEQUENCE [LARGE SCALE GENOMIC DNA]</scope>
    <source>
        <strain evidence="1 2">LMTR 13</strain>
    </source>
</reference>
<dbReference type="KEGG" id="bic:LMTR13_33595"/>
<dbReference type="AlphaFoldDB" id="A0A1B1UTH0"/>
<gene>
    <name evidence="1" type="ORF">LMTR13_33595</name>
</gene>
<dbReference type="Proteomes" id="UP000092839">
    <property type="component" value="Chromosome"/>
</dbReference>
<dbReference type="Pfam" id="PF13692">
    <property type="entry name" value="Glyco_trans_1_4"/>
    <property type="match status" value="1"/>
</dbReference>